<dbReference type="SUPFAM" id="SSF55729">
    <property type="entry name" value="Acyl-CoA N-acyltransferases (Nat)"/>
    <property type="match status" value="1"/>
</dbReference>
<sequence length="156" mass="17297">MHALTDLDIRKAERADLPAIIALFAADDVGGHGDTVEPEAFDDYLAAFARIEASPLQTLYVARLGEEVVGTFQATLLTSLPGRGRPRLLIEAVQTRKDMRGRGIGARMIRHAIERAREEGAAKVQLSSNATRTDAHRFYERLGFVRSHFGFHMPLK</sequence>
<organism evidence="4 5">
    <name type="scientific">Ensifer canadensis</name>
    <dbReference type="NCBI Taxonomy" id="555315"/>
    <lineage>
        <taxon>Bacteria</taxon>
        <taxon>Pseudomonadati</taxon>
        <taxon>Pseudomonadota</taxon>
        <taxon>Alphaproteobacteria</taxon>
        <taxon>Hyphomicrobiales</taxon>
        <taxon>Rhizobiaceae</taxon>
        <taxon>Sinorhizobium/Ensifer group</taxon>
        <taxon>Ensifer</taxon>
    </lineage>
</organism>
<dbReference type="InterPro" id="IPR050832">
    <property type="entry name" value="Bact_Acetyltransf"/>
</dbReference>
<dbReference type="AlphaFoldDB" id="A0AAW4FET3"/>
<name>A0AAW4FET3_9HYPH</name>
<dbReference type="InterPro" id="IPR000182">
    <property type="entry name" value="GNAT_dom"/>
</dbReference>
<dbReference type="InterPro" id="IPR016181">
    <property type="entry name" value="Acyl_CoA_acyltransferase"/>
</dbReference>
<comment type="caution">
    <text evidence="4">The sequence shown here is derived from an EMBL/GenBank/DDBJ whole genome shotgun (WGS) entry which is preliminary data.</text>
</comment>
<dbReference type="EMBL" id="WXFA01000001">
    <property type="protein sequence ID" value="MBM3089544.1"/>
    <property type="molecule type" value="Genomic_DNA"/>
</dbReference>
<keyword evidence="2" id="KW-0012">Acyltransferase</keyword>
<reference evidence="4 5" key="1">
    <citation type="submission" date="2020-01" db="EMBL/GenBank/DDBJ databases">
        <title>Draft genome assembly of Ensifer adhaerens T173.</title>
        <authorList>
            <person name="Craig J.E."/>
            <person name="Stinchcombe J.R."/>
        </authorList>
    </citation>
    <scope>NUCLEOTIDE SEQUENCE [LARGE SCALE GENOMIC DNA]</scope>
    <source>
        <strain evidence="4 5">T173</strain>
    </source>
</reference>
<gene>
    <name evidence="4" type="ORF">GFB56_01770</name>
</gene>
<keyword evidence="5" id="KW-1185">Reference proteome</keyword>
<dbReference type="PROSITE" id="PS51186">
    <property type="entry name" value="GNAT"/>
    <property type="match status" value="1"/>
</dbReference>
<evidence type="ECO:0000259" key="3">
    <source>
        <dbReference type="PROSITE" id="PS51186"/>
    </source>
</evidence>
<dbReference type="GO" id="GO:0016747">
    <property type="term" value="F:acyltransferase activity, transferring groups other than amino-acyl groups"/>
    <property type="evidence" value="ECO:0007669"/>
    <property type="project" value="InterPro"/>
</dbReference>
<dbReference type="Gene3D" id="3.40.630.30">
    <property type="match status" value="1"/>
</dbReference>
<evidence type="ECO:0000256" key="1">
    <source>
        <dbReference type="ARBA" id="ARBA00022679"/>
    </source>
</evidence>
<dbReference type="PANTHER" id="PTHR43877:SF1">
    <property type="entry name" value="ACETYLTRANSFERASE"/>
    <property type="match status" value="1"/>
</dbReference>
<dbReference type="Pfam" id="PF00583">
    <property type="entry name" value="Acetyltransf_1"/>
    <property type="match status" value="1"/>
</dbReference>
<evidence type="ECO:0000256" key="2">
    <source>
        <dbReference type="ARBA" id="ARBA00023315"/>
    </source>
</evidence>
<protein>
    <submittedName>
        <fullName evidence="4">GNAT family N-acetyltransferase</fullName>
    </submittedName>
</protein>
<feature type="domain" description="N-acetyltransferase" evidence="3">
    <location>
        <begin position="7"/>
        <end position="156"/>
    </location>
</feature>
<evidence type="ECO:0000313" key="4">
    <source>
        <dbReference type="EMBL" id="MBM3089544.1"/>
    </source>
</evidence>
<dbReference type="CDD" id="cd04301">
    <property type="entry name" value="NAT_SF"/>
    <property type="match status" value="1"/>
</dbReference>
<keyword evidence="1" id="KW-0808">Transferase</keyword>
<dbReference type="RefSeq" id="WP_025426632.1">
    <property type="nucleotide sequence ID" value="NZ_CP083370.1"/>
</dbReference>
<accession>A0AAW4FET3</accession>
<dbReference type="PANTHER" id="PTHR43877">
    <property type="entry name" value="AMINOALKYLPHOSPHONATE N-ACETYLTRANSFERASE-RELATED-RELATED"/>
    <property type="match status" value="1"/>
</dbReference>
<dbReference type="Proteomes" id="UP000744980">
    <property type="component" value="Unassembled WGS sequence"/>
</dbReference>
<evidence type="ECO:0000313" key="5">
    <source>
        <dbReference type="Proteomes" id="UP000744980"/>
    </source>
</evidence>
<proteinExistence type="predicted"/>